<evidence type="ECO:0000313" key="1">
    <source>
        <dbReference type="EMBL" id="MBZ4036889.1"/>
    </source>
</evidence>
<protein>
    <submittedName>
        <fullName evidence="1">Uncharacterized protein</fullName>
    </submittedName>
</protein>
<gene>
    <name evidence="1" type="ORF">K6T82_19115</name>
</gene>
<sequence length="126" mass="14600">MDIMNHYGNNYNKPEYSFDYVDKKLNPTLTKVQTIICKTEDKELLESFLIMIQKSSGSANEHPADILGGIFICHPEIVEEELKGKFKDKMIFDNLELGFLNITTNLPLDNKLKNLKNRMYKLINTL</sequence>
<proteinExistence type="predicted"/>
<dbReference type="RefSeq" id="WP_223709475.1">
    <property type="nucleotide sequence ID" value="NZ_JAINUY010000007.1"/>
</dbReference>
<dbReference type="EMBL" id="JAINUY010000007">
    <property type="protein sequence ID" value="MBZ4036889.1"/>
    <property type="molecule type" value="Genomic_DNA"/>
</dbReference>
<reference evidence="1 2" key="1">
    <citation type="journal article" date="2023" name="Antonie Van Leeuwenhoek">
        <title>Flavobacterium potami sp. nov., a multi-metal resistance genes harbouring bacterium isolated from shallow river silt.</title>
        <authorList>
            <person name="Li S."/>
            <person name="Mao S."/>
            <person name="Mu W."/>
            <person name="Guo B."/>
            <person name="Li C."/>
            <person name="Zhu Q."/>
            <person name="Hou X."/>
            <person name="Zhao Y."/>
            <person name="Wei S."/>
            <person name="Liu H."/>
            <person name="Liu A."/>
        </authorList>
    </citation>
    <scope>NUCLEOTIDE SEQUENCE [LARGE SCALE GENOMIC DNA]</scope>
    <source>
        <strain evidence="1 2">17A</strain>
    </source>
</reference>
<organism evidence="1 2">
    <name type="scientific">Flavobacterium potami</name>
    <dbReference type="NCBI Taxonomy" id="2872310"/>
    <lineage>
        <taxon>Bacteria</taxon>
        <taxon>Pseudomonadati</taxon>
        <taxon>Bacteroidota</taxon>
        <taxon>Flavobacteriia</taxon>
        <taxon>Flavobacteriales</taxon>
        <taxon>Flavobacteriaceae</taxon>
        <taxon>Flavobacterium</taxon>
    </lineage>
</organism>
<keyword evidence="2" id="KW-1185">Reference proteome</keyword>
<dbReference type="Proteomes" id="UP001139366">
    <property type="component" value="Unassembled WGS sequence"/>
</dbReference>
<dbReference type="AlphaFoldDB" id="A0A9X1HE94"/>
<accession>A0A9X1HE94</accession>
<evidence type="ECO:0000313" key="2">
    <source>
        <dbReference type="Proteomes" id="UP001139366"/>
    </source>
</evidence>
<comment type="caution">
    <text evidence="1">The sequence shown here is derived from an EMBL/GenBank/DDBJ whole genome shotgun (WGS) entry which is preliminary data.</text>
</comment>
<name>A0A9X1HE94_9FLAO</name>